<evidence type="ECO:0000256" key="2">
    <source>
        <dbReference type="ARBA" id="ARBA00022552"/>
    </source>
</evidence>
<dbReference type="Proteomes" id="UP001500751">
    <property type="component" value="Unassembled WGS sequence"/>
</dbReference>
<gene>
    <name evidence="6 8" type="primary">rsmI</name>
    <name evidence="8" type="ORF">GCM10009839_46170</name>
</gene>
<comment type="similarity">
    <text evidence="6">Belongs to the methyltransferase superfamily. RsmI family.</text>
</comment>
<keyword evidence="1 6" id="KW-0963">Cytoplasm</keyword>
<dbReference type="Pfam" id="PF00590">
    <property type="entry name" value="TP_methylase"/>
    <property type="match status" value="1"/>
</dbReference>
<keyword evidence="4 6" id="KW-0808">Transferase</keyword>
<dbReference type="EMBL" id="BAAAQN010000027">
    <property type="protein sequence ID" value="GAA2039122.1"/>
    <property type="molecule type" value="Genomic_DNA"/>
</dbReference>
<reference evidence="9" key="1">
    <citation type="journal article" date="2019" name="Int. J. Syst. Evol. Microbiol.">
        <title>The Global Catalogue of Microorganisms (GCM) 10K type strain sequencing project: providing services to taxonomists for standard genome sequencing and annotation.</title>
        <authorList>
            <consortium name="The Broad Institute Genomics Platform"/>
            <consortium name="The Broad Institute Genome Sequencing Center for Infectious Disease"/>
            <person name="Wu L."/>
            <person name="Ma J."/>
        </authorList>
    </citation>
    <scope>NUCLEOTIDE SEQUENCE [LARGE SCALE GENOMIC DNA]</scope>
    <source>
        <strain evidence="9">JCM 16014</strain>
    </source>
</reference>
<evidence type="ECO:0000256" key="5">
    <source>
        <dbReference type="ARBA" id="ARBA00022691"/>
    </source>
</evidence>
<dbReference type="InterPro" id="IPR035996">
    <property type="entry name" value="4pyrrol_Methylase_sf"/>
</dbReference>
<dbReference type="RefSeq" id="WP_344667715.1">
    <property type="nucleotide sequence ID" value="NZ_BAAAQN010000027.1"/>
</dbReference>
<organism evidence="8 9">
    <name type="scientific">Catenulispora yoronensis</name>
    <dbReference type="NCBI Taxonomy" id="450799"/>
    <lineage>
        <taxon>Bacteria</taxon>
        <taxon>Bacillati</taxon>
        <taxon>Actinomycetota</taxon>
        <taxon>Actinomycetes</taxon>
        <taxon>Catenulisporales</taxon>
        <taxon>Catenulisporaceae</taxon>
        <taxon>Catenulispora</taxon>
    </lineage>
</organism>
<evidence type="ECO:0000256" key="3">
    <source>
        <dbReference type="ARBA" id="ARBA00022603"/>
    </source>
</evidence>
<keyword evidence="5 6" id="KW-0949">S-adenosyl-L-methionine</keyword>
<dbReference type="InterPro" id="IPR014776">
    <property type="entry name" value="4pyrrole_Mease_sub2"/>
</dbReference>
<evidence type="ECO:0000256" key="1">
    <source>
        <dbReference type="ARBA" id="ARBA00022490"/>
    </source>
</evidence>
<comment type="caution">
    <text evidence="8">The sequence shown here is derived from an EMBL/GenBank/DDBJ whole genome shotgun (WGS) entry which is preliminary data.</text>
</comment>
<dbReference type="InterPro" id="IPR000878">
    <property type="entry name" value="4pyrrol_Mease"/>
</dbReference>
<dbReference type="Gene3D" id="3.30.950.10">
    <property type="entry name" value="Methyltransferase, Cobalt-precorrin-4 Transmethylase, Domain 2"/>
    <property type="match status" value="1"/>
</dbReference>
<feature type="domain" description="Tetrapyrrole methylase" evidence="7">
    <location>
        <begin position="13"/>
        <end position="215"/>
    </location>
</feature>
<evidence type="ECO:0000256" key="6">
    <source>
        <dbReference type="HAMAP-Rule" id="MF_01877"/>
    </source>
</evidence>
<dbReference type="NCBIfam" id="TIGR00096">
    <property type="entry name" value="16S rRNA (cytidine(1402)-2'-O)-methyltransferase"/>
    <property type="match status" value="1"/>
</dbReference>
<dbReference type="SUPFAM" id="SSF53790">
    <property type="entry name" value="Tetrapyrrole methylase"/>
    <property type="match status" value="1"/>
</dbReference>
<keyword evidence="9" id="KW-1185">Reference proteome</keyword>
<evidence type="ECO:0000313" key="8">
    <source>
        <dbReference type="EMBL" id="GAA2039122.1"/>
    </source>
</evidence>
<evidence type="ECO:0000256" key="4">
    <source>
        <dbReference type="ARBA" id="ARBA00022679"/>
    </source>
</evidence>
<dbReference type="HAMAP" id="MF_01877">
    <property type="entry name" value="16SrRNA_methyltr_I"/>
    <property type="match status" value="1"/>
</dbReference>
<comment type="catalytic activity">
    <reaction evidence="6">
        <text>cytidine(1402) in 16S rRNA + S-adenosyl-L-methionine = 2'-O-methylcytidine(1402) in 16S rRNA + S-adenosyl-L-homocysteine + H(+)</text>
        <dbReference type="Rhea" id="RHEA:42924"/>
        <dbReference type="Rhea" id="RHEA-COMP:10285"/>
        <dbReference type="Rhea" id="RHEA-COMP:10286"/>
        <dbReference type="ChEBI" id="CHEBI:15378"/>
        <dbReference type="ChEBI" id="CHEBI:57856"/>
        <dbReference type="ChEBI" id="CHEBI:59789"/>
        <dbReference type="ChEBI" id="CHEBI:74495"/>
        <dbReference type="ChEBI" id="CHEBI:82748"/>
        <dbReference type="EC" id="2.1.1.198"/>
    </reaction>
</comment>
<evidence type="ECO:0000313" key="9">
    <source>
        <dbReference type="Proteomes" id="UP001500751"/>
    </source>
</evidence>
<keyword evidence="3 6" id="KW-0489">Methyltransferase</keyword>
<dbReference type="PANTHER" id="PTHR46111">
    <property type="entry name" value="RIBOSOMAL RNA SMALL SUBUNIT METHYLTRANSFERASE I"/>
    <property type="match status" value="1"/>
</dbReference>
<dbReference type="PIRSF" id="PIRSF005917">
    <property type="entry name" value="MTase_YraL"/>
    <property type="match status" value="1"/>
</dbReference>
<sequence>MTGTAAPAPTGLLVLAGTPIGQDGDAPPRLAAELASADVIATEDTRRLKRLLTVLDVAPTGRVVSYFEANETARTPDLLRELLAGARVVVVTDAGMPSVSDPGYRLVAAAVEAGVRVTAVPGPSAVLTALAVSGLPVDRFCFEGFLPRKGGGRSSRLADLATEPRTMVFFEAPHRLAASLTDMATAFGAERRAAVCRELTKTYEEIKRGGLAELAAWATQGEVRGEITVVVAGADPAAGKDLTPAELAELVFAREEAGGLRRKEAIAEVAAEVGLPKREVFDAVVAAKEKEEEAEEG</sequence>
<dbReference type="InterPro" id="IPR014777">
    <property type="entry name" value="4pyrrole_Mease_sub1"/>
</dbReference>
<dbReference type="PANTHER" id="PTHR46111:SF1">
    <property type="entry name" value="RIBOSOMAL RNA SMALL SUBUNIT METHYLTRANSFERASE I"/>
    <property type="match status" value="1"/>
</dbReference>
<proteinExistence type="inferred from homology"/>
<evidence type="ECO:0000259" key="7">
    <source>
        <dbReference type="Pfam" id="PF00590"/>
    </source>
</evidence>
<keyword evidence="2 6" id="KW-0698">rRNA processing</keyword>
<dbReference type="EC" id="2.1.1.198" evidence="6"/>
<name>A0ABP5G421_9ACTN</name>
<protein>
    <recommendedName>
        <fullName evidence="6">Ribosomal RNA small subunit methyltransferase I</fullName>
        <ecNumber evidence="6">2.1.1.198</ecNumber>
    </recommendedName>
    <alternativeName>
        <fullName evidence="6">16S rRNA 2'-O-ribose C1402 methyltransferase</fullName>
    </alternativeName>
    <alternativeName>
        <fullName evidence="6">rRNA (cytidine-2'-O-)-methyltransferase RsmI</fullName>
    </alternativeName>
</protein>
<dbReference type="Gene3D" id="3.40.1010.10">
    <property type="entry name" value="Cobalt-precorrin-4 Transmethylase, Domain 1"/>
    <property type="match status" value="1"/>
</dbReference>
<accession>A0ABP5G421</accession>
<dbReference type="CDD" id="cd11648">
    <property type="entry name" value="RsmI"/>
    <property type="match status" value="1"/>
</dbReference>
<comment type="subcellular location">
    <subcellularLocation>
        <location evidence="6">Cytoplasm</location>
    </subcellularLocation>
</comment>
<comment type="function">
    <text evidence="6">Catalyzes the 2'-O-methylation of the ribose of cytidine 1402 (C1402) in 16S rRNA.</text>
</comment>
<dbReference type="InterPro" id="IPR008189">
    <property type="entry name" value="rRNA_ssu_MeTfrase_I"/>
</dbReference>